<keyword evidence="2" id="KW-1185">Reference proteome</keyword>
<sequence length="104" mass="11851">MRPLFRTLRVIRSKSIPMNPVYDTVGFGPAGGSRASRLVPYARTHELFRDLKSKVDLSFLCTKGNRLNDATRYAYHLFNDFFFDSTVPIALAATNREEDTSMDD</sequence>
<protein>
    <submittedName>
        <fullName evidence="1">Uncharacterized protein</fullName>
    </submittedName>
</protein>
<evidence type="ECO:0000313" key="2">
    <source>
        <dbReference type="Proteomes" id="UP000054018"/>
    </source>
</evidence>
<dbReference type="HOGENOM" id="CLU_2251143_0_0_1"/>
<dbReference type="EMBL" id="KN834646">
    <property type="protein sequence ID" value="KIK10486.1"/>
    <property type="molecule type" value="Genomic_DNA"/>
</dbReference>
<dbReference type="AlphaFoldDB" id="A0A0C9Y018"/>
<accession>A0A0C9Y018</accession>
<proteinExistence type="predicted"/>
<gene>
    <name evidence="1" type="ORF">PISMIDRAFT_620643</name>
</gene>
<name>A0A0C9Y018_9AGAM</name>
<reference evidence="1 2" key="1">
    <citation type="submission" date="2014-04" db="EMBL/GenBank/DDBJ databases">
        <authorList>
            <consortium name="DOE Joint Genome Institute"/>
            <person name="Kuo A."/>
            <person name="Kohler A."/>
            <person name="Costa M.D."/>
            <person name="Nagy L.G."/>
            <person name="Floudas D."/>
            <person name="Copeland A."/>
            <person name="Barry K.W."/>
            <person name="Cichocki N."/>
            <person name="Veneault-Fourrey C."/>
            <person name="LaButti K."/>
            <person name="Lindquist E.A."/>
            <person name="Lipzen A."/>
            <person name="Lundell T."/>
            <person name="Morin E."/>
            <person name="Murat C."/>
            <person name="Sun H."/>
            <person name="Tunlid A."/>
            <person name="Henrissat B."/>
            <person name="Grigoriev I.V."/>
            <person name="Hibbett D.S."/>
            <person name="Martin F."/>
            <person name="Nordberg H.P."/>
            <person name="Cantor M.N."/>
            <person name="Hua S.X."/>
        </authorList>
    </citation>
    <scope>NUCLEOTIDE SEQUENCE [LARGE SCALE GENOMIC DNA]</scope>
    <source>
        <strain evidence="1 2">441</strain>
    </source>
</reference>
<dbReference type="OrthoDB" id="8954335at2759"/>
<evidence type="ECO:0000313" key="1">
    <source>
        <dbReference type="EMBL" id="KIK10486.1"/>
    </source>
</evidence>
<reference evidence="2" key="2">
    <citation type="submission" date="2015-01" db="EMBL/GenBank/DDBJ databases">
        <title>Evolutionary Origins and Diversification of the Mycorrhizal Mutualists.</title>
        <authorList>
            <consortium name="DOE Joint Genome Institute"/>
            <consortium name="Mycorrhizal Genomics Consortium"/>
            <person name="Kohler A."/>
            <person name="Kuo A."/>
            <person name="Nagy L.G."/>
            <person name="Floudas D."/>
            <person name="Copeland A."/>
            <person name="Barry K.W."/>
            <person name="Cichocki N."/>
            <person name="Veneault-Fourrey C."/>
            <person name="LaButti K."/>
            <person name="Lindquist E.A."/>
            <person name="Lipzen A."/>
            <person name="Lundell T."/>
            <person name="Morin E."/>
            <person name="Murat C."/>
            <person name="Riley R."/>
            <person name="Ohm R."/>
            <person name="Sun H."/>
            <person name="Tunlid A."/>
            <person name="Henrissat B."/>
            <person name="Grigoriev I.V."/>
            <person name="Hibbett D.S."/>
            <person name="Martin F."/>
        </authorList>
    </citation>
    <scope>NUCLEOTIDE SEQUENCE [LARGE SCALE GENOMIC DNA]</scope>
    <source>
        <strain evidence="2">441</strain>
    </source>
</reference>
<dbReference type="Proteomes" id="UP000054018">
    <property type="component" value="Unassembled WGS sequence"/>
</dbReference>
<dbReference type="STRING" id="765257.A0A0C9Y018"/>
<organism evidence="1 2">
    <name type="scientific">Pisolithus microcarpus 441</name>
    <dbReference type="NCBI Taxonomy" id="765257"/>
    <lineage>
        <taxon>Eukaryota</taxon>
        <taxon>Fungi</taxon>
        <taxon>Dikarya</taxon>
        <taxon>Basidiomycota</taxon>
        <taxon>Agaricomycotina</taxon>
        <taxon>Agaricomycetes</taxon>
        <taxon>Agaricomycetidae</taxon>
        <taxon>Boletales</taxon>
        <taxon>Sclerodermatineae</taxon>
        <taxon>Pisolithaceae</taxon>
        <taxon>Pisolithus</taxon>
    </lineage>
</organism>